<gene>
    <name evidence="2" type="ORF">KDK92_16475</name>
</gene>
<dbReference type="RefSeq" id="WP_250860438.1">
    <property type="nucleotide sequence ID" value="NZ_JAGSOJ010000003.1"/>
</dbReference>
<evidence type="ECO:0000313" key="2">
    <source>
        <dbReference type="EMBL" id="MCM1991331.1"/>
    </source>
</evidence>
<dbReference type="AlphaFoldDB" id="A0A9J6P454"/>
<evidence type="ECO:0000313" key="3">
    <source>
        <dbReference type="Proteomes" id="UP001056429"/>
    </source>
</evidence>
<dbReference type="EMBL" id="JAGSOJ010000003">
    <property type="protein sequence ID" value="MCM1991331.1"/>
    <property type="molecule type" value="Genomic_DNA"/>
</dbReference>
<feature type="compositionally biased region" description="Basic residues" evidence="1">
    <location>
        <begin position="327"/>
        <end position="338"/>
    </location>
</feature>
<reference evidence="2" key="1">
    <citation type="journal article" date="2021" name="mSystems">
        <title>Bacteria and Archaea Synergistically Convert Glycine Betaine to Biogenic Methane in the Formosa Cold Seep of the South China Sea.</title>
        <authorList>
            <person name="Li L."/>
            <person name="Zhang W."/>
            <person name="Zhang S."/>
            <person name="Song L."/>
            <person name="Sun Q."/>
            <person name="Zhang H."/>
            <person name="Xiang H."/>
            <person name="Dong X."/>
        </authorList>
    </citation>
    <scope>NUCLEOTIDE SEQUENCE</scope>
    <source>
        <strain evidence="2">ZWT</strain>
    </source>
</reference>
<evidence type="ECO:0000256" key="1">
    <source>
        <dbReference type="SAM" id="MobiDB-lite"/>
    </source>
</evidence>
<feature type="compositionally biased region" description="Basic and acidic residues" evidence="1">
    <location>
        <begin position="339"/>
        <end position="348"/>
    </location>
</feature>
<keyword evidence="3" id="KW-1185">Reference proteome</keyword>
<reference evidence="2" key="2">
    <citation type="submission" date="2021-04" db="EMBL/GenBank/DDBJ databases">
        <authorList>
            <person name="Dong X."/>
        </authorList>
    </citation>
    <scope>NUCLEOTIDE SEQUENCE</scope>
    <source>
        <strain evidence="2">ZWT</strain>
    </source>
</reference>
<accession>A0A9J6P454</accession>
<proteinExistence type="predicted"/>
<comment type="caution">
    <text evidence="2">The sequence shown here is derived from an EMBL/GenBank/DDBJ whole genome shotgun (WGS) entry which is preliminary data.</text>
</comment>
<sequence>MLSEVSINPFKFSWTKPDKGFYWDFENCNMNIHGNCTTLKKRSINNPILAENTQSSDYLDFNPLEETPTLFIKFSELQGTPEDIINFANSYGRLISHPILLGEKEIPYLTHKNNNNHFYNLYGESLIFWQREIEHMKRTFQIWEWILNEDKEKLKMVINWLVDDSGEKHIFYNLGNEKYLRNIKSINSNRELLKVVSNTNIPFSFDFYENELNIHCETLLKERQNKELLTHFRCGDVFLPAQFLIQQIINTKIEKYIPNPKILMGEKNEPILCLIPDCLIGALWTQFIMAFTGKKRYKRCAVCGEWEHVTEKNKNWSKHPSCATKVRVAKHRRNKKHKEGTDNKKETQ</sequence>
<feature type="region of interest" description="Disordered" evidence="1">
    <location>
        <begin position="326"/>
        <end position="348"/>
    </location>
</feature>
<organism evidence="2 3">
    <name type="scientific">Oceanirhabdus seepicola</name>
    <dbReference type="NCBI Taxonomy" id="2828781"/>
    <lineage>
        <taxon>Bacteria</taxon>
        <taxon>Bacillati</taxon>
        <taxon>Bacillota</taxon>
        <taxon>Clostridia</taxon>
        <taxon>Eubacteriales</taxon>
        <taxon>Clostridiaceae</taxon>
        <taxon>Oceanirhabdus</taxon>
    </lineage>
</organism>
<name>A0A9J6P454_9CLOT</name>
<dbReference type="Proteomes" id="UP001056429">
    <property type="component" value="Unassembled WGS sequence"/>
</dbReference>
<protein>
    <submittedName>
        <fullName evidence="2">Uncharacterized protein</fullName>
    </submittedName>
</protein>